<dbReference type="AlphaFoldDB" id="A0A9X4AHH0"/>
<protein>
    <recommendedName>
        <fullName evidence="3 5">Regulatory protein RecX</fullName>
    </recommendedName>
</protein>
<dbReference type="GO" id="GO:0005737">
    <property type="term" value="C:cytoplasm"/>
    <property type="evidence" value="ECO:0007669"/>
    <property type="project" value="UniProtKB-SubCell"/>
</dbReference>
<dbReference type="Gene3D" id="1.10.10.10">
    <property type="entry name" value="Winged helix-like DNA-binding domain superfamily/Winged helix DNA-binding domain"/>
    <property type="match status" value="4"/>
</dbReference>
<dbReference type="GO" id="GO:0006282">
    <property type="term" value="P:regulation of DNA repair"/>
    <property type="evidence" value="ECO:0007669"/>
    <property type="project" value="UniProtKB-UniRule"/>
</dbReference>
<dbReference type="NCBIfam" id="NF010733">
    <property type="entry name" value="PRK14135.1"/>
    <property type="match status" value="1"/>
</dbReference>
<comment type="caution">
    <text evidence="9">The sequence shown here is derived from an EMBL/GenBank/DDBJ whole genome shotgun (WGS) entry which is preliminary data.</text>
</comment>
<evidence type="ECO:0000259" key="8">
    <source>
        <dbReference type="Pfam" id="PF21982"/>
    </source>
</evidence>
<keyword evidence="4 5" id="KW-0963">Cytoplasm</keyword>
<comment type="function">
    <text evidence="5">Modulates RecA activity.</text>
</comment>
<evidence type="ECO:0000313" key="10">
    <source>
        <dbReference type="Proteomes" id="UP001145069"/>
    </source>
</evidence>
<evidence type="ECO:0000256" key="5">
    <source>
        <dbReference type="HAMAP-Rule" id="MF_01114"/>
    </source>
</evidence>
<dbReference type="PANTHER" id="PTHR33602">
    <property type="entry name" value="REGULATORY PROTEIN RECX FAMILY PROTEIN"/>
    <property type="match status" value="1"/>
</dbReference>
<dbReference type="Pfam" id="PF21981">
    <property type="entry name" value="RecX_HTH3"/>
    <property type="match status" value="2"/>
</dbReference>
<dbReference type="Pfam" id="PF21982">
    <property type="entry name" value="RecX_HTH1"/>
    <property type="match status" value="1"/>
</dbReference>
<dbReference type="RefSeq" id="WP_272447255.1">
    <property type="nucleotide sequence ID" value="NZ_JAMQKC010000021.1"/>
</dbReference>
<accession>A0A9X4AHH0</accession>
<dbReference type="InterPro" id="IPR053924">
    <property type="entry name" value="RecX_HTH_2nd"/>
</dbReference>
<dbReference type="InterPro" id="IPR036388">
    <property type="entry name" value="WH-like_DNA-bd_sf"/>
</dbReference>
<feature type="domain" description="RecX third three-helical" evidence="7">
    <location>
        <begin position="216"/>
        <end position="264"/>
    </location>
</feature>
<comment type="similarity">
    <text evidence="2 5">Belongs to the RecX family.</text>
</comment>
<dbReference type="HAMAP" id="MF_01114">
    <property type="entry name" value="RecX"/>
    <property type="match status" value="1"/>
</dbReference>
<dbReference type="EMBL" id="JAMQKC010000021">
    <property type="protein sequence ID" value="MDC3418193.1"/>
    <property type="molecule type" value="Genomic_DNA"/>
</dbReference>
<proteinExistence type="inferred from homology"/>
<reference evidence="9" key="1">
    <citation type="submission" date="2022-06" db="EMBL/GenBank/DDBJ databases">
        <title>Aquibacillus sp. a new bacterium isolated from soil saline samples.</title>
        <authorList>
            <person name="Galisteo C."/>
            <person name="De La Haba R."/>
            <person name="Sanchez-Porro C."/>
            <person name="Ventosa A."/>
        </authorList>
    </citation>
    <scope>NUCLEOTIDE SEQUENCE</scope>
    <source>
        <strain evidence="9">3ASR75-54</strain>
    </source>
</reference>
<sequence>MVKISRISTQQKNKSRYNIFLEDERGDSYGFSVDEDILVEFSLHKGMEMDGETVELLKQKDTIHKSYALAINYLSYRMRSKKEISDYLTKKDIDAEQVHLVMDRLSKEGLLDDQAFANAFVETRINTSSKGPQLVKKELLEKGISTQIADEALKKISYDWQYDKAEKLTRKKWSSTNNKSFQQQQLTVKQHLIQKGFSHDVIKDVLTEFVKETDDDSEWQALVHQGEKFVRKYEQKFVGYELKQKVKGGLYRKGFPIDLIERFLDECMEEQM</sequence>
<gene>
    <name evidence="5 9" type="primary">recX</name>
    <name evidence="9" type="ORF">NC799_14985</name>
</gene>
<evidence type="ECO:0000313" key="9">
    <source>
        <dbReference type="EMBL" id="MDC3418193.1"/>
    </source>
</evidence>
<name>A0A9X4AHH0_9BACI</name>
<dbReference type="InterPro" id="IPR053925">
    <property type="entry name" value="RecX_HTH_3rd"/>
</dbReference>
<dbReference type="Pfam" id="PF02631">
    <property type="entry name" value="RecX_HTH2"/>
    <property type="match status" value="1"/>
</dbReference>
<dbReference type="PANTHER" id="PTHR33602:SF1">
    <property type="entry name" value="REGULATORY PROTEIN RECX FAMILY PROTEIN"/>
    <property type="match status" value="1"/>
</dbReference>
<feature type="domain" description="RecX first three-helical" evidence="8">
    <location>
        <begin position="67"/>
        <end position="105"/>
    </location>
</feature>
<evidence type="ECO:0000259" key="6">
    <source>
        <dbReference type="Pfam" id="PF02631"/>
    </source>
</evidence>
<dbReference type="InterPro" id="IPR003783">
    <property type="entry name" value="Regulatory_RecX"/>
</dbReference>
<feature type="domain" description="RecX second three-helical" evidence="6">
    <location>
        <begin position="112"/>
        <end position="153"/>
    </location>
</feature>
<evidence type="ECO:0000256" key="1">
    <source>
        <dbReference type="ARBA" id="ARBA00004496"/>
    </source>
</evidence>
<evidence type="ECO:0000256" key="2">
    <source>
        <dbReference type="ARBA" id="ARBA00009695"/>
    </source>
</evidence>
<dbReference type="InterPro" id="IPR053926">
    <property type="entry name" value="RecX_HTH_1st"/>
</dbReference>
<dbReference type="Proteomes" id="UP001145069">
    <property type="component" value="Unassembled WGS sequence"/>
</dbReference>
<organism evidence="9 10">
    <name type="scientific">Aquibacillus salsiterrae</name>
    <dbReference type="NCBI Taxonomy" id="2950439"/>
    <lineage>
        <taxon>Bacteria</taxon>
        <taxon>Bacillati</taxon>
        <taxon>Bacillota</taxon>
        <taxon>Bacilli</taxon>
        <taxon>Bacillales</taxon>
        <taxon>Bacillaceae</taxon>
        <taxon>Aquibacillus</taxon>
    </lineage>
</organism>
<keyword evidence="10" id="KW-1185">Reference proteome</keyword>
<evidence type="ECO:0000256" key="4">
    <source>
        <dbReference type="ARBA" id="ARBA00022490"/>
    </source>
</evidence>
<feature type="domain" description="RecX third three-helical" evidence="7">
    <location>
        <begin position="161"/>
        <end position="206"/>
    </location>
</feature>
<comment type="subcellular location">
    <subcellularLocation>
        <location evidence="1 5">Cytoplasm</location>
    </subcellularLocation>
</comment>
<evidence type="ECO:0000256" key="3">
    <source>
        <dbReference type="ARBA" id="ARBA00018111"/>
    </source>
</evidence>
<evidence type="ECO:0000259" key="7">
    <source>
        <dbReference type="Pfam" id="PF21981"/>
    </source>
</evidence>